<dbReference type="CDD" id="cd06661">
    <property type="entry name" value="GGCT_like"/>
    <property type="match status" value="1"/>
</dbReference>
<dbReference type="InterPro" id="IPR036568">
    <property type="entry name" value="GGCT-like_sf"/>
</dbReference>
<keyword evidence="2" id="KW-0456">Lyase</keyword>
<dbReference type="RefSeq" id="WP_008786855.1">
    <property type="nucleotide sequence ID" value="NZ_LEDI01000026.1"/>
</dbReference>
<evidence type="ECO:0000256" key="2">
    <source>
        <dbReference type="ARBA" id="ARBA00023239"/>
    </source>
</evidence>
<dbReference type="Proteomes" id="UP000036013">
    <property type="component" value="Unassembled WGS sequence"/>
</dbReference>
<dbReference type="PANTHER" id="PTHR12192:SF2">
    <property type="entry name" value="GLUTATHIONE-SPECIFIC GAMMA-GLUTAMYLCYCLOTRANSFERASE 2"/>
    <property type="match status" value="1"/>
</dbReference>
<dbReference type="EMBL" id="LEDI01000026">
    <property type="protein sequence ID" value="KLQ03298.1"/>
    <property type="molecule type" value="Genomic_DNA"/>
</dbReference>
<dbReference type="InterPro" id="IPR006840">
    <property type="entry name" value="ChaC"/>
</dbReference>
<dbReference type="AlphaFoldDB" id="A0A837LHJ6"/>
<name>A0A837LHJ6_9ENTR</name>
<organism evidence="3 4">
    <name type="scientific">Enterobacter roggenkampii</name>
    <dbReference type="NCBI Taxonomy" id="1812935"/>
    <lineage>
        <taxon>Bacteria</taxon>
        <taxon>Pseudomonadati</taxon>
        <taxon>Pseudomonadota</taxon>
        <taxon>Gammaproteobacteria</taxon>
        <taxon>Enterobacterales</taxon>
        <taxon>Enterobacteriaceae</taxon>
        <taxon>Enterobacter</taxon>
        <taxon>Enterobacter cloacae complex</taxon>
    </lineage>
</organism>
<dbReference type="GO" id="GO:0006751">
    <property type="term" value="P:glutathione catabolic process"/>
    <property type="evidence" value="ECO:0007669"/>
    <property type="project" value="InterPro"/>
</dbReference>
<dbReference type="InterPro" id="IPR013024">
    <property type="entry name" value="GGCT-like"/>
</dbReference>
<dbReference type="PANTHER" id="PTHR12192">
    <property type="entry name" value="CATION TRANSPORT PROTEIN CHAC-RELATED"/>
    <property type="match status" value="1"/>
</dbReference>
<sequence length="219" mass="24827">MVLNRESLKNGSFLEAFKEMPGIEWWSRERIDLSMYETLEGHTEGDPLWIFAYGSLIYNPLFDAQERVHATLDGWHRSFCIRLVIARGSVDFPGRMLALEPGGSCEGIALRLGLEEPEEELRLIWVREMVSGGYRPSWTTIRLADGRIVRAIFFAADPDSQLYEKETAPDVITPLIARATGDLGSNQDYVLNLDAALRQHHIADAGIDELARRLRLEIL</sequence>
<evidence type="ECO:0000256" key="1">
    <source>
        <dbReference type="ARBA" id="ARBA00012344"/>
    </source>
</evidence>
<evidence type="ECO:0000313" key="3">
    <source>
        <dbReference type="EMBL" id="KLQ03298.1"/>
    </source>
</evidence>
<dbReference type="SUPFAM" id="SSF110857">
    <property type="entry name" value="Gamma-glutamyl cyclotransferase-like"/>
    <property type="match status" value="1"/>
</dbReference>
<dbReference type="Gene3D" id="3.10.490.10">
    <property type="entry name" value="Gamma-glutamyl cyclotransferase-like"/>
    <property type="match status" value="1"/>
</dbReference>
<protein>
    <recommendedName>
        <fullName evidence="1">glutathione-specific gamma-glutamylcyclotransferase</fullName>
        <ecNumber evidence="1">4.3.2.7</ecNumber>
    </recommendedName>
</protein>
<accession>A0A837LHJ6</accession>
<dbReference type="EC" id="4.3.2.7" evidence="1"/>
<reference evidence="3 4" key="1">
    <citation type="submission" date="2015-06" db="EMBL/GenBank/DDBJ databases">
        <authorList>
            <person name="Adams M."/>
            <person name="Sutton G."/>
            <person name="Nelson K."/>
            <person name="Bonomo R."/>
            <person name="McCorrison J."/>
            <person name="Sanka R."/>
            <person name="Brinkac L."/>
            <person name="Nierman W."/>
        </authorList>
    </citation>
    <scope>NUCLEOTIDE SEQUENCE [LARGE SCALE GENOMIC DNA]</scope>
    <source>
        <strain evidence="3 4">GN02692</strain>
    </source>
</reference>
<proteinExistence type="predicted"/>
<dbReference type="GO" id="GO:0005737">
    <property type="term" value="C:cytoplasm"/>
    <property type="evidence" value="ECO:0007669"/>
    <property type="project" value="TreeGrafter"/>
</dbReference>
<dbReference type="GO" id="GO:0061928">
    <property type="term" value="F:glutathione specific gamma-glutamylcyclotransferase activity"/>
    <property type="evidence" value="ECO:0007669"/>
    <property type="project" value="UniProtKB-EC"/>
</dbReference>
<gene>
    <name evidence="3" type="ORF">ABF77_12890</name>
</gene>
<dbReference type="Pfam" id="PF04752">
    <property type="entry name" value="ChaC"/>
    <property type="match status" value="1"/>
</dbReference>
<comment type="caution">
    <text evidence="3">The sequence shown here is derived from an EMBL/GenBank/DDBJ whole genome shotgun (WGS) entry which is preliminary data.</text>
</comment>
<evidence type="ECO:0000313" key="4">
    <source>
        <dbReference type="Proteomes" id="UP000036013"/>
    </source>
</evidence>